<dbReference type="InterPro" id="IPR016032">
    <property type="entry name" value="Sig_transdc_resp-reg_C-effctor"/>
</dbReference>
<dbReference type="SMART" id="SM00448">
    <property type="entry name" value="REC"/>
    <property type="match status" value="1"/>
</dbReference>
<keyword evidence="1 3" id="KW-0597">Phosphoprotein</keyword>
<dbReference type="CDD" id="cd17535">
    <property type="entry name" value="REC_NarL-like"/>
    <property type="match status" value="1"/>
</dbReference>
<dbReference type="PROSITE" id="PS50043">
    <property type="entry name" value="HTH_LUXR_2"/>
    <property type="match status" value="1"/>
</dbReference>
<evidence type="ECO:0000259" key="4">
    <source>
        <dbReference type="PROSITE" id="PS50043"/>
    </source>
</evidence>
<comment type="caution">
    <text evidence="6">The sequence shown here is derived from an EMBL/GenBank/DDBJ whole genome shotgun (WGS) entry which is preliminary data.</text>
</comment>
<dbReference type="InterPro" id="IPR000792">
    <property type="entry name" value="Tscrpt_reg_LuxR_C"/>
</dbReference>
<dbReference type="Proteomes" id="UP001597545">
    <property type="component" value="Unassembled WGS sequence"/>
</dbReference>
<dbReference type="SUPFAM" id="SSF46894">
    <property type="entry name" value="C-terminal effector domain of the bipartite response regulators"/>
    <property type="match status" value="1"/>
</dbReference>
<evidence type="ECO:0000256" key="1">
    <source>
        <dbReference type="ARBA" id="ARBA00022553"/>
    </source>
</evidence>
<dbReference type="SUPFAM" id="SSF52172">
    <property type="entry name" value="CheY-like"/>
    <property type="match status" value="1"/>
</dbReference>
<accession>A0ABW5KL02</accession>
<dbReference type="Pfam" id="PF00072">
    <property type="entry name" value="Response_reg"/>
    <property type="match status" value="1"/>
</dbReference>
<dbReference type="PANTHER" id="PTHR43214:SF43">
    <property type="entry name" value="TWO-COMPONENT RESPONSE REGULATOR"/>
    <property type="match status" value="1"/>
</dbReference>
<proteinExistence type="predicted"/>
<protein>
    <submittedName>
        <fullName evidence="6">Response regulator</fullName>
    </submittedName>
</protein>
<feature type="domain" description="Response regulatory" evidence="5">
    <location>
        <begin position="3"/>
        <end position="123"/>
    </location>
</feature>
<evidence type="ECO:0000313" key="6">
    <source>
        <dbReference type="EMBL" id="MFD2549316.1"/>
    </source>
</evidence>
<keyword evidence="7" id="KW-1185">Reference proteome</keyword>
<keyword evidence="2" id="KW-0238">DNA-binding</keyword>
<dbReference type="InterPro" id="IPR011006">
    <property type="entry name" value="CheY-like_superfamily"/>
</dbReference>
<gene>
    <name evidence="6" type="ORF">ACFSR5_16830</name>
</gene>
<name>A0ABW5KL02_9SPHI</name>
<evidence type="ECO:0000313" key="7">
    <source>
        <dbReference type="Proteomes" id="UP001597545"/>
    </source>
</evidence>
<sequence length="222" mass="25249">MVKIALLDDEFLFVEGVSVLLASCPNVKVTLAETDGLRFLSRMSEMLVDDIPDIVLLDIEMKPMDGFEVIERLRSMYSEIKIIILSSHYRQNVLGHMMKLGTSAFIPKNTTKAQLLEVIDAVHKNGLYFTTRDYEMLRSYLNTSNRRPMLSPKDKLSSREQDVLKLICQECTSQEIADKLYISVRTVESHRQHIMDKVGAKNTVGIVLYAIMSDIHPLPPMA</sequence>
<dbReference type="RefSeq" id="WP_380905633.1">
    <property type="nucleotide sequence ID" value="NZ_JBHUEG010000012.1"/>
</dbReference>
<evidence type="ECO:0000256" key="2">
    <source>
        <dbReference type="ARBA" id="ARBA00023125"/>
    </source>
</evidence>
<dbReference type="CDD" id="cd06170">
    <property type="entry name" value="LuxR_C_like"/>
    <property type="match status" value="1"/>
</dbReference>
<dbReference type="PROSITE" id="PS50110">
    <property type="entry name" value="RESPONSE_REGULATORY"/>
    <property type="match status" value="1"/>
</dbReference>
<dbReference type="Gene3D" id="3.40.50.2300">
    <property type="match status" value="1"/>
</dbReference>
<dbReference type="InterPro" id="IPR058245">
    <property type="entry name" value="NreC/VraR/RcsB-like_REC"/>
</dbReference>
<feature type="modified residue" description="4-aspartylphosphate" evidence="3">
    <location>
        <position position="58"/>
    </location>
</feature>
<dbReference type="Pfam" id="PF00196">
    <property type="entry name" value="GerE"/>
    <property type="match status" value="1"/>
</dbReference>
<dbReference type="PANTHER" id="PTHR43214">
    <property type="entry name" value="TWO-COMPONENT RESPONSE REGULATOR"/>
    <property type="match status" value="1"/>
</dbReference>
<reference evidence="7" key="1">
    <citation type="journal article" date="2019" name="Int. J. Syst. Evol. Microbiol.">
        <title>The Global Catalogue of Microorganisms (GCM) 10K type strain sequencing project: providing services to taxonomists for standard genome sequencing and annotation.</title>
        <authorList>
            <consortium name="The Broad Institute Genomics Platform"/>
            <consortium name="The Broad Institute Genome Sequencing Center for Infectious Disease"/>
            <person name="Wu L."/>
            <person name="Ma J."/>
        </authorList>
    </citation>
    <scope>NUCLEOTIDE SEQUENCE [LARGE SCALE GENOMIC DNA]</scope>
    <source>
        <strain evidence="7">KCTC 42662</strain>
    </source>
</reference>
<evidence type="ECO:0000256" key="3">
    <source>
        <dbReference type="PROSITE-ProRule" id="PRU00169"/>
    </source>
</evidence>
<dbReference type="EMBL" id="JBHULR010000015">
    <property type="protein sequence ID" value="MFD2549316.1"/>
    <property type="molecule type" value="Genomic_DNA"/>
</dbReference>
<dbReference type="SMART" id="SM00421">
    <property type="entry name" value="HTH_LUXR"/>
    <property type="match status" value="1"/>
</dbReference>
<dbReference type="InterPro" id="IPR039420">
    <property type="entry name" value="WalR-like"/>
</dbReference>
<feature type="domain" description="HTH luxR-type" evidence="4">
    <location>
        <begin position="149"/>
        <end position="214"/>
    </location>
</feature>
<dbReference type="PRINTS" id="PR00038">
    <property type="entry name" value="HTHLUXR"/>
</dbReference>
<evidence type="ECO:0000259" key="5">
    <source>
        <dbReference type="PROSITE" id="PS50110"/>
    </source>
</evidence>
<organism evidence="6 7">
    <name type="scientific">Sphingobacterium suaedae</name>
    <dbReference type="NCBI Taxonomy" id="1686402"/>
    <lineage>
        <taxon>Bacteria</taxon>
        <taxon>Pseudomonadati</taxon>
        <taxon>Bacteroidota</taxon>
        <taxon>Sphingobacteriia</taxon>
        <taxon>Sphingobacteriales</taxon>
        <taxon>Sphingobacteriaceae</taxon>
        <taxon>Sphingobacterium</taxon>
    </lineage>
</organism>
<dbReference type="InterPro" id="IPR001789">
    <property type="entry name" value="Sig_transdc_resp-reg_receiver"/>
</dbReference>